<keyword evidence="1" id="KW-0812">Transmembrane</keyword>
<keyword evidence="3" id="KW-1185">Reference proteome</keyword>
<reference evidence="2" key="1">
    <citation type="submission" date="2021-04" db="EMBL/GenBank/DDBJ databases">
        <authorList>
            <person name="Chebbi M.A.C M."/>
        </authorList>
    </citation>
    <scope>NUCLEOTIDE SEQUENCE</scope>
</reference>
<sequence>MTNKRIDRETGELADENYEERLMFNYHNVSNETGEPEINDVGEFDRRLPFKIPREIREELLSKQEKNLSDRRLKDLLPLCEGTAFGEINPVFLFLPAVIYFKWFAISLMIFEVIFHGWSHHKNKTLKDVYYRSPFHGITSEYCALCQFETCMIRVGKMQQIRMHKFLHDCNYMKRAVT</sequence>
<proteinExistence type="predicted"/>
<name>A0A8J2H7L5_COTCN</name>
<keyword evidence="1" id="KW-1133">Transmembrane helix</keyword>
<dbReference type="AlphaFoldDB" id="A0A8J2H7L5"/>
<evidence type="ECO:0000313" key="3">
    <source>
        <dbReference type="Proteomes" id="UP000786811"/>
    </source>
</evidence>
<gene>
    <name evidence="2" type="ORF">HICCMSTLAB_LOCUS3099</name>
</gene>
<accession>A0A8J2H7L5</accession>
<dbReference type="Proteomes" id="UP000786811">
    <property type="component" value="Unassembled WGS sequence"/>
</dbReference>
<feature type="transmembrane region" description="Helical" evidence="1">
    <location>
        <begin position="91"/>
        <end position="115"/>
    </location>
</feature>
<evidence type="ECO:0000256" key="1">
    <source>
        <dbReference type="SAM" id="Phobius"/>
    </source>
</evidence>
<comment type="caution">
    <text evidence="2">The sequence shown here is derived from an EMBL/GenBank/DDBJ whole genome shotgun (WGS) entry which is preliminary data.</text>
</comment>
<protein>
    <submittedName>
        <fullName evidence="2">Uncharacterized protein</fullName>
    </submittedName>
</protein>
<organism evidence="2 3">
    <name type="scientific">Cotesia congregata</name>
    <name type="common">Parasitoid wasp</name>
    <name type="synonym">Apanteles congregatus</name>
    <dbReference type="NCBI Taxonomy" id="51543"/>
    <lineage>
        <taxon>Eukaryota</taxon>
        <taxon>Metazoa</taxon>
        <taxon>Ecdysozoa</taxon>
        <taxon>Arthropoda</taxon>
        <taxon>Hexapoda</taxon>
        <taxon>Insecta</taxon>
        <taxon>Pterygota</taxon>
        <taxon>Neoptera</taxon>
        <taxon>Endopterygota</taxon>
        <taxon>Hymenoptera</taxon>
        <taxon>Apocrita</taxon>
        <taxon>Ichneumonoidea</taxon>
        <taxon>Braconidae</taxon>
        <taxon>Microgastrinae</taxon>
        <taxon>Cotesia</taxon>
    </lineage>
</organism>
<keyword evidence="1" id="KW-0472">Membrane</keyword>
<dbReference type="OrthoDB" id="7042322at2759"/>
<evidence type="ECO:0000313" key="2">
    <source>
        <dbReference type="EMBL" id="CAG5080770.1"/>
    </source>
</evidence>
<dbReference type="EMBL" id="CAJNRD030001118">
    <property type="protein sequence ID" value="CAG5080770.1"/>
    <property type="molecule type" value="Genomic_DNA"/>
</dbReference>